<feature type="compositionally biased region" description="Basic residues" evidence="1">
    <location>
        <begin position="1"/>
        <end position="11"/>
    </location>
</feature>
<reference evidence="2" key="2">
    <citation type="journal article" date="2015" name="Data Brief">
        <title>Shoot transcriptome of the giant reed, Arundo donax.</title>
        <authorList>
            <person name="Barrero R.A."/>
            <person name="Guerrero F.D."/>
            <person name="Moolhuijzen P."/>
            <person name="Goolsby J.A."/>
            <person name="Tidwell J."/>
            <person name="Bellgard S.E."/>
            <person name="Bellgard M.I."/>
        </authorList>
    </citation>
    <scope>NUCLEOTIDE SEQUENCE</scope>
    <source>
        <tissue evidence="2">Shoot tissue taken approximately 20 cm above the soil surface</tissue>
    </source>
</reference>
<evidence type="ECO:0000256" key="1">
    <source>
        <dbReference type="SAM" id="MobiDB-lite"/>
    </source>
</evidence>
<dbReference type="AlphaFoldDB" id="A0A0A9A305"/>
<sequence length="39" mass="4274">MNRDINRKRHQISITNAKSPSLNSSSSSGCPKPCDKVIC</sequence>
<feature type="region of interest" description="Disordered" evidence="1">
    <location>
        <begin position="1"/>
        <end position="39"/>
    </location>
</feature>
<dbReference type="EMBL" id="GBRH01254505">
    <property type="protein sequence ID" value="JAD43390.1"/>
    <property type="molecule type" value="Transcribed_RNA"/>
</dbReference>
<accession>A0A0A9A305</accession>
<name>A0A0A9A305_ARUDO</name>
<organism evidence="2">
    <name type="scientific">Arundo donax</name>
    <name type="common">Giant reed</name>
    <name type="synonym">Donax arundinaceus</name>
    <dbReference type="NCBI Taxonomy" id="35708"/>
    <lineage>
        <taxon>Eukaryota</taxon>
        <taxon>Viridiplantae</taxon>
        <taxon>Streptophyta</taxon>
        <taxon>Embryophyta</taxon>
        <taxon>Tracheophyta</taxon>
        <taxon>Spermatophyta</taxon>
        <taxon>Magnoliopsida</taxon>
        <taxon>Liliopsida</taxon>
        <taxon>Poales</taxon>
        <taxon>Poaceae</taxon>
        <taxon>PACMAD clade</taxon>
        <taxon>Arundinoideae</taxon>
        <taxon>Arundineae</taxon>
        <taxon>Arundo</taxon>
    </lineage>
</organism>
<evidence type="ECO:0000313" key="2">
    <source>
        <dbReference type="EMBL" id="JAD43390.1"/>
    </source>
</evidence>
<reference evidence="2" key="1">
    <citation type="submission" date="2014-09" db="EMBL/GenBank/DDBJ databases">
        <authorList>
            <person name="Magalhaes I.L.F."/>
            <person name="Oliveira U."/>
            <person name="Santos F.R."/>
            <person name="Vidigal T.H.D.A."/>
            <person name="Brescovit A.D."/>
            <person name="Santos A.J."/>
        </authorList>
    </citation>
    <scope>NUCLEOTIDE SEQUENCE</scope>
    <source>
        <tissue evidence="2">Shoot tissue taken approximately 20 cm above the soil surface</tissue>
    </source>
</reference>
<proteinExistence type="predicted"/>
<protein>
    <submittedName>
        <fullName evidence="2">Uncharacterized protein</fullName>
    </submittedName>
</protein>
<feature type="compositionally biased region" description="Low complexity" evidence="1">
    <location>
        <begin position="19"/>
        <end position="28"/>
    </location>
</feature>
<dbReference type="PROSITE" id="PS51257">
    <property type="entry name" value="PROKAR_LIPOPROTEIN"/>
    <property type="match status" value="1"/>
</dbReference>